<feature type="domain" description="Ig-like" evidence="6">
    <location>
        <begin position="480"/>
        <end position="569"/>
    </location>
</feature>
<organism evidence="7 8">
    <name type="scientific">Periophthalmus magnuspinnatus</name>
    <dbReference type="NCBI Taxonomy" id="409849"/>
    <lineage>
        <taxon>Eukaryota</taxon>
        <taxon>Metazoa</taxon>
        <taxon>Chordata</taxon>
        <taxon>Craniata</taxon>
        <taxon>Vertebrata</taxon>
        <taxon>Euteleostomi</taxon>
        <taxon>Actinopterygii</taxon>
        <taxon>Neopterygii</taxon>
        <taxon>Teleostei</taxon>
        <taxon>Neoteleostei</taxon>
        <taxon>Acanthomorphata</taxon>
        <taxon>Gobiaria</taxon>
        <taxon>Gobiiformes</taxon>
        <taxon>Gobioidei</taxon>
        <taxon>Gobiidae</taxon>
        <taxon>Oxudercinae</taxon>
        <taxon>Periophthalmus</taxon>
    </lineage>
</organism>
<dbReference type="SMART" id="SM00409">
    <property type="entry name" value="IG"/>
    <property type="match status" value="11"/>
</dbReference>
<keyword evidence="3" id="KW-0325">Glycoprotein</keyword>
<dbReference type="SMART" id="SM00408">
    <property type="entry name" value="IGc2"/>
    <property type="match status" value="10"/>
</dbReference>
<feature type="domain" description="Ig-like" evidence="6">
    <location>
        <begin position="213"/>
        <end position="293"/>
    </location>
</feature>
<dbReference type="InterPro" id="IPR003598">
    <property type="entry name" value="Ig_sub2"/>
</dbReference>
<dbReference type="InterPro" id="IPR007110">
    <property type="entry name" value="Ig-like_dom"/>
</dbReference>
<dbReference type="STRING" id="409849.ENSPMGP00000015183"/>
<feature type="signal peptide" evidence="5">
    <location>
        <begin position="1"/>
        <end position="16"/>
    </location>
</feature>
<feature type="domain" description="Ig-like" evidence="6">
    <location>
        <begin position="663"/>
        <end position="750"/>
    </location>
</feature>
<sequence>MIYPNCIILLPGLASGAGLLPDAVNAAVGGTAIFTTSLAPTPTPFISITWQIGTKNIITSNTGNFTAPEYEGRITLFISTGSLELRKLVQKDAGTYRVTVIPTAGPQMVGTTTLNVQDPVSNVTVSINNTDLVEFNSSVTLSCSASGSSLSFLWLNGSTEVTASDRVHLTDGGATLTIVTVWRCDQGPFRCQVTNAVSHHTSEEVSLLIIYGPYDVTITCPNRLEAGQSLTILCSADSVPAATYSWVFSGEQQLNNSGLLVKSSIVKSDSGKYICEASNAITGKSLSVEHTLSIRVSGPSIDCPTVNVVEGLSSLNLTCEAEGSVEDRAWLKDGQPLLPGDKFSFSEGNRMLTISLVDRGDTGQFQCNASNEVSSAVATCGLTVYYPPQIIQKPIGAELEDRVTLTCSADSLPPASFVWTFKHVSLKGDVFYIEEMEEHHLGMYTCTATNSVTGHGIFTVNTKIKNIDYRLHVILLPSEPVSNVRVTVSSSDLVEFNSSVTFSCSASGSSLSFLWLNGSTEVTASDRVHLTDGGATLTIASVWRYDQGPFRCQVTNAISNGISDPVHLSVSYGPENLNFTTFPSQEYIARGSDLVLNCIADSKPSAEINWFLNGNLLSYTGPQCTVQNIQMNDSGSYSCQAFTLPVKRLINFSILSSSKADIANVVISPSSTDLVEFNSSVTLSCSCSGSFPSFEWLNGSSELKTSDRVFLTDKDSTLTIINTTRYDQGPYLCHAFNHFSNGTSDALLLSISYGPENIKLKQFPPQLYHQKGANVSFICSADSKPAVQLQWFFNGRPLSYTKPELHLLNINMNFSGNYSCQAYNNKTLRYAKSVTEAILVQVLMEYSSSVSLSCSASGSSLSFLWLNGSTEVTASDRVHLMDGGATLTIVSASRYDLGPFRCNVSNGVSARISQPLPLTTIVGPESAHAGDLTMLYCSTESLPTAKFTWHFNGNPTGNQGAVYVIRSTKSTDSGTYNCTAVNLATSQSQMGSHELKVLGCAKITKIY</sequence>
<protein>
    <recommendedName>
        <fullName evidence="6">Ig-like domain-containing protein</fullName>
    </recommendedName>
</protein>
<evidence type="ECO:0000256" key="5">
    <source>
        <dbReference type="SAM" id="SignalP"/>
    </source>
</evidence>
<dbReference type="InterPro" id="IPR003599">
    <property type="entry name" value="Ig_sub"/>
</dbReference>
<dbReference type="Proteomes" id="UP000261520">
    <property type="component" value="Unplaced"/>
</dbReference>
<dbReference type="InterPro" id="IPR013783">
    <property type="entry name" value="Ig-like_fold"/>
</dbReference>
<evidence type="ECO:0000313" key="8">
    <source>
        <dbReference type="Proteomes" id="UP000261520"/>
    </source>
</evidence>
<dbReference type="AlphaFoldDB" id="A0A3B4ADP5"/>
<feature type="domain" description="Ig-like" evidence="6">
    <location>
        <begin position="755"/>
        <end position="835"/>
    </location>
</feature>
<feature type="domain" description="Ig-like" evidence="6">
    <location>
        <begin position="917"/>
        <end position="996"/>
    </location>
</feature>
<dbReference type="PANTHER" id="PTHR44337">
    <property type="entry name" value="CARCINOEMBRYONIC ANTIGEN-RELATED CELL ADHESION MOLECULE 8"/>
    <property type="match status" value="1"/>
</dbReference>
<evidence type="ECO:0000256" key="2">
    <source>
        <dbReference type="ARBA" id="ARBA00023157"/>
    </source>
</evidence>
<reference evidence="7" key="1">
    <citation type="submission" date="2025-08" db="UniProtKB">
        <authorList>
            <consortium name="Ensembl"/>
        </authorList>
    </citation>
    <scope>IDENTIFICATION</scope>
</reference>
<evidence type="ECO:0000313" key="7">
    <source>
        <dbReference type="Ensembl" id="ENSPMGP00000015183.1"/>
    </source>
</evidence>
<keyword evidence="4" id="KW-0393">Immunoglobulin domain</keyword>
<dbReference type="PANTHER" id="PTHR44337:SF20">
    <property type="entry name" value="CARCINOEMBRYONIC ANTIGEN-RELATED CELL ADHESION MOLECULE 5-RELATED"/>
    <property type="match status" value="1"/>
</dbReference>
<feature type="domain" description="Ig-like" evidence="6">
    <location>
        <begin position="574"/>
        <end position="641"/>
    </location>
</feature>
<evidence type="ECO:0000256" key="1">
    <source>
        <dbReference type="ARBA" id="ARBA00022729"/>
    </source>
</evidence>
<keyword evidence="2" id="KW-1015">Disulfide bond</keyword>
<evidence type="ECO:0000256" key="3">
    <source>
        <dbReference type="ARBA" id="ARBA00023180"/>
    </source>
</evidence>
<reference evidence="7" key="2">
    <citation type="submission" date="2025-09" db="UniProtKB">
        <authorList>
            <consortium name="Ensembl"/>
        </authorList>
    </citation>
    <scope>IDENTIFICATION</scope>
</reference>
<feature type="domain" description="Ig-like" evidence="6">
    <location>
        <begin position="299"/>
        <end position="378"/>
    </location>
</feature>
<dbReference type="Pfam" id="PF07679">
    <property type="entry name" value="I-set"/>
    <property type="match status" value="2"/>
</dbReference>
<dbReference type="Ensembl" id="ENSPMGT00000016186.1">
    <property type="protein sequence ID" value="ENSPMGP00000015183.1"/>
    <property type="gene ID" value="ENSPMGG00000012438.1"/>
</dbReference>
<dbReference type="InterPro" id="IPR036179">
    <property type="entry name" value="Ig-like_dom_sf"/>
</dbReference>
<proteinExistence type="predicted"/>
<dbReference type="PROSITE" id="PS50835">
    <property type="entry name" value="IG_LIKE"/>
    <property type="match status" value="10"/>
</dbReference>
<feature type="domain" description="Ig-like" evidence="6">
    <location>
        <begin position="388"/>
        <end position="465"/>
    </location>
</feature>
<feature type="chain" id="PRO_5017470175" description="Ig-like domain-containing protein" evidence="5">
    <location>
        <begin position="17"/>
        <end position="1007"/>
    </location>
</feature>
<dbReference type="InterPro" id="IPR013098">
    <property type="entry name" value="Ig_I-set"/>
</dbReference>
<name>A0A3B4ADP5_9GOBI</name>
<dbReference type="SUPFAM" id="SSF48726">
    <property type="entry name" value="Immunoglobulin"/>
    <property type="match status" value="11"/>
</dbReference>
<dbReference type="Gene3D" id="2.60.40.10">
    <property type="entry name" value="Immunoglobulins"/>
    <property type="match status" value="11"/>
</dbReference>
<keyword evidence="1 5" id="KW-0732">Signal</keyword>
<feature type="domain" description="Ig-like" evidence="6">
    <location>
        <begin position="119"/>
        <end position="206"/>
    </location>
</feature>
<dbReference type="Pfam" id="PF13927">
    <property type="entry name" value="Ig_3"/>
    <property type="match status" value="7"/>
</dbReference>
<dbReference type="InterPro" id="IPR052598">
    <property type="entry name" value="IgSF_CEA-related"/>
</dbReference>
<dbReference type="Pfam" id="PF13895">
    <property type="entry name" value="Ig_2"/>
    <property type="match status" value="1"/>
</dbReference>
<keyword evidence="8" id="KW-1185">Reference proteome</keyword>
<feature type="domain" description="Ig-like" evidence="6">
    <location>
        <begin position="847"/>
        <end position="913"/>
    </location>
</feature>
<accession>A0A3B4ADP5</accession>
<evidence type="ECO:0000256" key="4">
    <source>
        <dbReference type="ARBA" id="ARBA00023319"/>
    </source>
</evidence>
<dbReference type="CDD" id="cd00096">
    <property type="entry name" value="Ig"/>
    <property type="match status" value="1"/>
</dbReference>
<evidence type="ECO:0000259" key="6">
    <source>
        <dbReference type="PROSITE" id="PS50835"/>
    </source>
</evidence>